<proteinExistence type="predicted"/>
<feature type="transmembrane region" description="Helical" evidence="1">
    <location>
        <begin position="113"/>
        <end position="132"/>
    </location>
</feature>
<feature type="transmembrane region" description="Helical" evidence="1">
    <location>
        <begin position="7"/>
        <end position="26"/>
    </location>
</feature>
<evidence type="ECO:0000313" key="2">
    <source>
        <dbReference type="EMBL" id="CAE1314252.1"/>
    </source>
</evidence>
<evidence type="ECO:0000313" key="3">
    <source>
        <dbReference type="Proteomes" id="UP000597762"/>
    </source>
</evidence>
<dbReference type="Proteomes" id="UP000597762">
    <property type="component" value="Unassembled WGS sequence"/>
</dbReference>
<dbReference type="AlphaFoldDB" id="A0A812DZ95"/>
<sequence length="157" mass="18002">MYNCPSSNTFLISFFLYLQRLPFYILPPLSLLSHLSSPFFPFLSSSFSTFFLSFSIHYFLPFLFLFLQRPLLNHSPSPFPNPPPTTTLPHFSLLSPSLKVPLSVFNRLSRLNLLFLFAFFLPLTAPLSSTFLSSSNSSFSFNSSYYYSNSSYTSITY</sequence>
<gene>
    <name evidence="2" type="ORF">SPHA_65261</name>
</gene>
<reference evidence="2" key="1">
    <citation type="submission" date="2021-01" db="EMBL/GenBank/DDBJ databases">
        <authorList>
            <person name="Li R."/>
            <person name="Bekaert M."/>
        </authorList>
    </citation>
    <scope>NUCLEOTIDE SEQUENCE</scope>
    <source>
        <strain evidence="2">Farmed</strain>
    </source>
</reference>
<feature type="transmembrane region" description="Helical" evidence="1">
    <location>
        <begin position="46"/>
        <end position="67"/>
    </location>
</feature>
<accession>A0A812DZ95</accession>
<keyword evidence="1" id="KW-1133">Transmembrane helix</keyword>
<comment type="caution">
    <text evidence="2">The sequence shown here is derived from an EMBL/GenBank/DDBJ whole genome shotgun (WGS) entry which is preliminary data.</text>
</comment>
<dbReference type="EMBL" id="CAHIKZ030004704">
    <property type="protein sequence ID" value="CAE1314252.1"/>
    <property type="molecule type" value="Genomic_DNA"/>
</dbReference>
<protein>
    <submittedName>
        <fullName evidence="2">Uncharacterized protein</fullName>
    </submittedName>
</protein>
<keyword evidence="1" id="KW-0812">Transmembrane</keyword>
<organism evidence="2 3">
    <name type="scientific">Acanthosepion pharaonis</name>
    <name type="common">Pharaoh cuttlefish</name>
    <name type="synonym">Sepia pharaonis</name>
    <dbReference type="NCBI Taxonomy" id="158019"/>
    <lineage>
        <taxon>Eukaryota</taxon>
        <taxon>Metazoa</taxon>
        <taxon>Spiralia</taxon>
        <taxon>Lophotrochozoa</taxon>
        <taxon>Mollusca</taxon>
        <taxon>Cephalopoda</taxon>
        <taxon>Coleoidea</taxon>
        <taxon>Decapodiformes</taxon>
        <taxon>Sepiida</taxon>
        <taxon>Sepiina</taxon>
        <taxon>Sepiidae</taxon>
        <taxon>Acanthosepion</taxon>
    </lineage>
</organism>
<keyword evidence="1" id="KW-0472">Membrane</keyword>
<keyword evidence="3" id="KW-1185">Reference proteome</keyword>
<name>A0A812DZ95_ACAPH</name>
<evidence type="ECO:0000256" key="1">
    <source>
        <dbReference type="SAM" id="Phobius"/>
    </source>
</evidence>